<dbReference type="EMBL" id="JAELVM010000001">
    <property type="protein sequence ID" value="MBL1220212.1"/>
    <property type="molecule type" value="Genomic_DNA"/>
</dbReference>
<organism evidence="1 2">
    <name type="scientific">Chryseobacterium endalhagicum</name>
    <dbReference type="NCBI Taxonomy" id="2797638"/>
    <lineage>
        <taxon>Bacteria</taxon>
        <taxon>Pseudomonadati</taxon>
        <taxon>Bacteroidota</taxon>
        <taxon>Flavobacteriia</taxon>
        <taxon>Flavobacteriales</taxon>
        <taxon>Weeksellaceae</taxon>
        <taxon>Chryseobacterium group</taxon>
        <taxon>Chryseobacterium</taxon>
    </lineage>
</organism>
<dbReference type="RefSeq" id="WP_202089542.1">
    <property type="nucleotide sequence ID" value="NZ_JAELVM010000001.1"/>
</dbReference>
<name>A0ABS1QD52_9FLAO</name>
<reference evidence="1 2" key="1">
    <citation type="submission" date="2020-12" db="EMBL/GenBank/DDBJ databases">
        <title>Chryseobacterium endoalhailicus sp. nov., isolated from seed of leguminous plant.</title>
        <authorList>
            <person name="Zhang X."/>
        </authorList>
    </citation>
    <scope>NUCLEOTIDE SEQUENCE [LARGE SCALE GENOMIC DNA]</scope>
    <source>
        <strain evidence="1 2">L7</strain>
    </source>
</reference>
<protein>
    <submittedName>
        <fullName evidence="1">Uncharacterized protein</fullName>
    </submittedName>
</protein>
<evidence type="ECO:0000313" key="2">
    <source>
        <dbReference type="Proteomes" id="UP000661696"/>
    </source>
</evidence>
<keyword evidence="2" id="KW-1185">Reference proteome</keyword>
<gene>
    <name evidence="1" type="ORF">JET18_05145</name>
</gene>
<comment type="caution">
    <text evidence="1">The sequence shown here is derived from an EMBL/GenBank/DDBJ whole genome shotgun (WGS) entry which is preliminary data.</text>
</comment>
<dbReference type="Proteomes" id="UP000661696">
    <property type="component" value="Unassembled WGS sequence"/>
</dbReference>
<sequence length="428" mass="50816">MVDNTKFIIYKQELINRLLKHPDFIECRPKTNNYDSLKHKDFGTKLSLDFRKVIKKGVLLGYRQLEINTSPHYHFNQYRHNGNDFTPENCIKTIIDILSYLGIDAVEYRELEVCNIEFGLNIIPEIDIKNLIDGLLLYKKTPFKIGDFQYFKKTDATTYKQIKAYAKGLQFVEIPKYGIDINTFRFEVKTKQAKKIKMYGILTADDLITPKNYPNLMQEIINEWDHILLINQRADFSKLNSADMEFVRNAEIFDFWGRLIIEKHRNTFSCNKVRYYKILQGKNNVHQRIKNQIIDKLYSFSKCADSTQQTSIKKGKDSFSKTQSPLINLESAQLNTCMVTGLDISMQRKNSFYLCLTGLRYYRENAPDQFELLERKYLTEKRKRLERDEKLYYIAHNIRNAYTNKVHNQKSFEKRNYSPNQLQFNFRT</sequence>
<proteinExistence type="predicted"/>
<accession>A0ABS1QD52</accession>
<evidence type="ECO:0000313" key="1">
    <source>
        <dbReference type="EMBL" id="MBL1220212.1"/>
    </source>
</evidence>